<dbReference type="HOGENOM" id="CLU_122859_0_0_4"/>
<keyword evidence="3" id="KW-0732">Signal</keyword>
<dbReference type="GO" id="GO:0042597">
    <property type="term" value="C:periplasmic space"/>
    <property type="evidence" value="ECO:0007669"/>
    <property type="project" value="InterPro"/>
</dbReference>
<organism evidence="4 5">
    <name type="scientific">Rubrivivax gelatinosus (strain NBRC 100245 / IL144)</name>
    <dbReference type="NCBI Taxonomy" id="983917"/>
    <lineage>
        <taxon>Bacteria</taxon>
        <taxon>Pseudomonadati</taxon>
        <taxon>Pseudomonadota</taxon>
        <taxon>Betaproteobacteria</taxon>
        <taxon>Burkholderiales</taxon>
        <taxon>Sphaerotilaceae</taxon>
        <taxon>Rubrivivax</taxon>
    </lineage>
</organism>
<feature type="region of interest" description="Disordered" evidence="2">
    <location>
        <begin position="168"/>
        <end position="190"/>
    </location>
</feature>
<feature type="coiled-coil region" evidence="1">
    <location>
        <begin position="88"/>
        <end position="122"/>
    </location>
</feature>
<evidence type="ECO:0000256" key="2">
    <source>
        <dbReference type="SAM" id="MobiDB-lite"/>
    </source>
</evidence>
<sequence>MKLTNRLPFPPSFRSLATAAMLAATSLAVVAADAPAAPPPPPAHAMPAHPGMPMGGPVAGRADAMPWLGHPFMLPRLLDDVDASKAQRKQIREIVGDAQDDLREQRDEHRRLAEQMAELFAQPSVDAKAVEALRQKMLAEHDKSSRRMTQAMLDVSRVLTPEQRQKIAAEMKARREALDARRGPGDHPRR</sequence>
<dbReference type="EMBL" id="AP012320">
    <property type="protein sequence ID" value="BAL96858.1"/>
    <property type="molecule type" value="Genomic_DNA"/>
</dbReference>
<dbReference type="eggNOG" id="COG3678">
    <property type="taxonomic scope" value="Bacteria"/>
</dbReference>
<feature type="chain" id="PRO_5003629316" description="Spy/CpxP family protein refolding chaperone" evidence="3">
    <location>
        <begin position="32"/>
        <end position="190"/>
    </location>
</feature>
<dbReference type="Gene3D" id="1.20.120.1490">
    <property type="match status" value="1"/>
</dbReference>
<evidence type="ECO:0000313" key="5">
    <source>
        <dbReference type="Proteomes" id="UP000007883"/>
    </source>
</evidence>
<dbReference type="Proteomes" id="UP000007883">
    <property type="component" value="Chromosome"/>
</dbReference>
<gene>
    <name evidence="4" type="ordered locus">RGE_35190</name>
</gene>
<dbReference type="RefSeq" id="WP_014429716.1">
    <property type="nucleotide sequence ID" value="NC_017075.1"/>
</dbReference>
<dbReference type="KEGG" id="rge:RGE_35190"/>
<feature type="signal peptide" evidence="3">
    <location>
        <begin position="1"/>
        <end position="31"/>
    </location>
</feature>
<dbReference type="Pfam" id="PF07813">
    <property type="entry name" value="LTXXQ"/>
    <property type="match status" value="1"/>
</dbReference>
<keyword evidence="1" id="KW-0175">Coiled coil</keyword>
<dbReference type="AlphaFoldDB" id="I0HV21"/>
<dbReference type="InterPro" id="IPR012899">
    <property type="entry name" value="LTXXQ"/>
</dbReference>
<dbReference type="STRING" id="983917.RGE_35190"/>
<protein>
    <recommendedName>
        <fullName evidence="6">Spy/CpxP family protein refolding chaperone</fullName>
    </recommendedName>
</protein>
<name>I0HV21_RUBGI</name>
<dbReference type="CDD" id="cd09916">
    <property type="entry name" value="CpxP_like"/>
    <property type="match status" value="1"/>
</dbReference>
<proteinExistence type="predicted"/>
<dbReference type="PATRIC" id="fig|983917.3.peg.3442"/>
<accession>I0HV21</accession>
<evidence type="ECO:0000256" key="1">
    <source>
        <dbReference type="SAM" id="Coils"/>
    </source>
</evidence>
<evidence type="ECO:0000256" key="3">
    <source>
        <dbReference type="SAM" id="SignalP"/>
    </source>
</evidence>
<evidence type="ECO:0008006" key="6">
    <source>
        <dbReference type="Google" id="ProtNLM"/>
    </source>
</evidence>
<keyword evidence="5" id="KW-1185">Reference proteome</keyword>
<reference evidence="4 5" key="1">
    <citation type="journal article" date="2012" name="J. Bacteriol.">
        <title>Complete genome sequence of phototrophic betaproteobacterium Rubrivivax gelatinosus IL144.</title>
        <authorList>
            <person name="Nagashima S."/>
            <person name="Kamimura A."/>
            <person name="Shimizu T."/>
            <person name="Nakamura-isaki S."/>
            <person name="Aono E."/>
            <person name="Sakamoto K."/>
            <person name="Ichikawa N."/>
            <person name="Nakazawa H."/>
            <person name="Sekine M."/>
            <person name="Yamazaki S."/>
            <person name="Fujita N."/>
            <person name="Shimada K."/>
            <person name="Hanada S."/>
            <person name="Nagashima K.V.P."/>
        </authorList>
    </citation>
    <scope>NUCLEOTIDE SEQUENCE [LARGE SCALE GENOMIC DNA]</scope>
    <source>
        <strain evidence="5">NBRC 100245 / IL144</strain>
    </source>
</reference>
<evidence type="ECO:0000313" key="4">
    <source>
        <dbReference type="EMBL" id="BAL96858.1"/>
    </source>
</evidence>